<dbReference type="HOGENOM" id="CLU_1001025_0_0_1"/>
<proteinExistence type="predicted"/>
<sequence length="278" mass="30274">MPATGTPDSGNTTTSPPPKDFPAGDIAPPPRKPIKVILRRSNSKDAPKDASPVNTFALQPRRKNNTLRTKPIKATPRDFPAKDSTSERRRIKIILKTDHAKDTTEDAIEGSSAEDSMAERPFPRKPIRIILRTNGNKDSAPKESSPAADSPGKASPAEDESSTEDSTADDSPAKDFPLPRKPIKIILRTNSKKDTPGNSSGGCVFPANSPPANDFLPQRRPRKLILRTNRKKDVPEGTSPLTSTALPRMRRKEVLRKGPVKATPKHSPDKDSAICLSY</sequence>
<gene>
    <name evidence="2" type="ORF">ACRE_005120</name>
</gene>
<accession>A0A086THI0</accession>
<feature type="compositionally biased region" description="Basic and acidic residues" evidence="1">
    <location>
        <begin position="75"/>
        <end position="88"/>
    </location>
</feature>
<organism evidence="2 3">
    <name type="scientific">Hapsidospora chrysogenum (strain ATCC 11550 / CBS 779.69 / DSM 880 / IAM 14645 / JCM 23072 / IMI 49137)</name>
    <name type="common">Acremonium chrysogenum</name>
    <dbReference type="NCBI Taxonomy" id="857340"/>
    <lineage>
        <taxon>Eukaryota</taxon>
        <taxon>Fungi</taxon>
        <taxon>Dikarya</taxon>
        <taxon>Ascomycota</taxon>
        <taxon>Pezizomycotina</taxon>
        <taxon>Sordariomycetes</taxon>
        <taxon>Hypocreomycetidae</taxon>
        <taxon>Hypocreales</taxon>
        <taxon>Bionectriaceae</taxon>
        <taxon>Hapsidospora</taxon>
    </lineage>
</organism>
<evidence type="ECO:0000313" key="3">
    <source>
        <dbReference type="Proteomes" id="UP000029964"/>
    </source>
</evidence>
<feature type="region of interest" description="Disordered" evidence="1">
    <location>
        <begin position="1"/>
        <end position="278"/>
    </location>
</feature>
<name>A0A086THI0_HAPC1</name>
<feature type="compositionally biased region" description="Acidic residues" evidence="1">
    <location>
        <begin position="157"/>
        <end position="168"/>
    </location>
</feature>
<dbReference type="Proteomes" id="UP000029964">
    <property type="component" value="Unassembled WGS sequence"/>
</dbReference>
<dbReference type="AlphaFoldDB" id="A0A086THI0"/>
<dbReference type="EMBL" id="JPKY01000002">
    <property type="protein sequence ID" value="KFH48812.1"/>
    <property type="molecule type" value="Genomic_DNA"/>
</dbReference>
<reference evidence="3" key="1">
    <citation type="journal article" date="2014" name="Genome Announc.">
        <title>Genome sequence and annotation of Acremonium chrysogenum, producer of the beta-lactam antibiotic cephalosporin C.</title>
        <authorList>
            <person name="Terfehr D."/>
            <person name="Dahlmann T.A."/>
            <person name="Specht T."/>
            <person name="Zadra I."/>
            <person name="Kuernsteiner H."/>
            <person name="Kueck U."/>
        </authorList>
    </citation>
    <scope>NUCLEOTIDE SEQUENCE [LARGE SCALE GENOMIC DNA]</scope>
    <source>
        <strain evidence="3">ATCC 11550 / CBS 779.69 / DSM 880 / IAM 14645 / JCM 23072 / IMI 49137</strain>
    </source>
</reference>
<evidence type="ECO:0000313" key="2">
    <source>
        <dbReference type="EMBL" id="KFH48812.1"/>
    </source>
</evidence>
<feature type="compositionally biased region" description="Polar residues" evidence="1">
    <location>
        <begin position="1"/>
        <end position="14"/>
    </location>
</feature>
<feature type="compositionally biased region" description="Basic and acidic residues" evidence="1">
    <location>
        <begin position="95"/>
        <end position="104"/>
    </location>
</feature>
<evidence type="ECO:0000256" key="1">
    <source>
        <dbReference type="SAM" id="MobiDB-lite"/>
    </source>
</evidence>
<protein>
    <submittedName>
        <fullName evidence="2">Uncharacterized protein</fullName>
    </submittedName>
</protein>
<feature type="compositionally biased region" description="Basic residues" evidence="1">
    <location>
        <begin position="219"/>
        <end position="230"/>
    </location>
</feature>
<keyword evidence="3" id="KW-1185">Reference proteome</keyword>
<comment type="caution">
    <text evidence="2">The sequence shown here is derived from an EMBL/GenBank/DDBJ whole genome shotgun (WGS) entry which is preliminary data.</text>
</comment>